<keyword evidence="1" id="KW-0812">Transmembrane</keyword>
<accession>A0AAQ3GRI3</accession>
<feature type="transmembrane region" description="Helical" evidence="1">
    <location>
        <begin position="7"/>
        <end position="22"/>
    </location>
</feature>
<dbReference type="GeneID" id="92741785"/>
<reference evidence="2" key="1">
    <citation type="submission" date="2023-08" db="EMBL/GenBank/DDBJ databases">
        <title>Complete Genome Sequences of butyrate producing Anaerostipes hadrus strains BA1 and GIF7 isolated from the terminal ileum of a healthy lean male.</title>
        <authorList>
            <person name="Low A."/>
            <person name="Sheludchenko M."/>
            <person name="Cheng H.E."/>
            <person name="Koh X.Q."/>
            <person name="Lee J."/>
        </authorList>
    </citation>
    <scope>NUCLEOTIDE SEQUENCE</scope>
    <source>
        <strain evidence="2">BA1</strain>
    </source>
</reference>
<dbReference type="Proteomes" id="UP001243496">
    <property type="component" value="Chromosome"/>
</dbReference>
<evidence type="ECO:0000313" key="2">
    <source>
        <dbReference type="EMBL" id="WMD15765.1"/>
    </source>
</evidence>
<dbReference type="AlphaFoldDB" id="A0AAQ3GRI3"/>
<proteinExistence type="predicted"/>
<evidence type="ECO:0000256" key="1">
    <source>
        <dbReference type="SAM" id="Phobius"/>
    </source>
</evidence>
<name>A0AAQ3GRI3_ANAHA</name>
<gene>
    <name evidence="2" type="ORF">RBI15_10305</name>
</gene>
<dbReference type="EMBL" id="CP132968">
    <property type="protein sequence ID" value="WMD15765.1"/>
    <property type="molecule type" value="Genomic_DNA"/>
</dbReference>
<keyword evidence="1" id="KW-0472">Membrane</keyword>
<protein>
    <submittedName>
        <fullName evidence="2">Uncharacterized protein</fullName>
    </submittedName>
</protein>
<organism evidence="2 3">
    <name type="scientific">Anaerostipes hadrus</name>
    <dbReference type="NCBI Taxonomy" id="649756"/>
    <lineage>
        <taxon>Bacteria</taxon>
        <taxon>Bacillati</taxon>
        <taxon>Bacillota</taxon>
        <taxon>Clostridia</taxon>
        <taxon>Lachnospirales</taxon>
        <taxon>Lachnospiraceae</taxon>
        <taxon>Anaerostipes</taxon>
    </lineage>
</organism>
<sequence>MDKIRKFLIYGVIIILLIYSFMTDKGAVRFSVFISGYPKEAITGSLILDKSHKLKSNQKAYIIEPYPVDKATQGVLDRWLVERHAIFYIARFATGA</sequence>
<dbReference type="RefSeq" id="WP_055196893.1">
    <property type="nucleotide sequence ID" value="NZ_CP132968.1"/>
</dbReference>
<keyword evidence="1" id="KW-1133">Transmembrane helix</keyword>
<evidence type="ECO:0000313" key="3">
    <source>
        <dbReference type="Proteomes" id="UP001243496"/>
    </source>
</evidence>